<dbReference type="Gene3D" id="3.20.20.30">
    <property type="entry name" value="Luciferase-like domain"/>
    <property type="match status" value="1"/>
</dbReference>
<accession>A0A4Q2UEX8</accession>
<dbReference type="InterPro" id="IPR050766">
    <property type="entry name" value="Bact_Lucif_Oxidored"/>
</dbReference>
<dbReference type="InterPro" id="IPR036661">
    <property type="entry name" value="Luciferase-like_sf"/>
</dbReference>
<dbReference type="SUPFAM" id="SSF51679">
    <property type="entry name" value="Bacterial luciferase-like"/>
    <property type="match status" value="1"/>
</dbReference>
<dbReference type="OrthoDB" id="9780518at2"/>
<name>A0A4Q2UEX8_9HYPH</name>
<dbReference type="PANTHER" id="PTHR30137">
    <property type="entry name" value="LUCIFERASE-LIKE MONOOXYGENASE"/>
    <property type="match status" value="1"/>
</dbReference>
<dbReference type="RefSeq" id="WP_129222646.1">
    <property type="nucleotide sequence ID" value="NZ_QYBB01000001.1"/>
</dbReference>
<dbReference type="CDD" id="cd00347">
    <property type="entry name" value="Flavin_utilizing_monoxygenases"/>
    <property type="match status" value="1"/>
</dbReference>
<dbReference type="Pfam" id="PF00296">
    <property type="entry name" value="Bac_luciferase"/>
    <property type="match status" value="1"/>
</dbReference>
<dbReference type="GO" id="GO:0016705">
    <property type="term" value="F:oxidoreductase activity, acting on paired donors, with incorporation or reduction of molecular oxygen"/>
    <property type="evidence" value="ECO:0007669"/>
    <property type="project" value="InterPro"/>
</dbReference>
<dbReference type="Proteomes" id="UP000290759">
    <property type="component" value="Unassembled WGS sequence"/>
</dbReference>
<dbReference type="FunFam" id="3.20.20.30:FF:000002">
    <property type="entry name" value="LLM class flavin-dependent oxidoreductase"/>
    <property type="match status" value="1"/>
</dbReference>
<evidence type="ECO:0000313" key="4">
    <source>
        <dbReference type="EMBL" id="RYC33787.1"/>
    </source>
</evidence>
<dbReference type="NCBIfam" id="TIGR03558">
    <property type="entry name" value="oxido_grp_1"/>
    <property type="match status" value="1"/>
</dbReference>
<dbReference type="InterPro" id="IPR019949">
    <property type="entry name" value="CmoO-like"/>
</dbReference>
<dbReference type="EMBL" id="QYBB01000001">
    <property type="protein sequence ID" value="RYC33787.1"/>
    <property type="molecule type" value="Genomic_DNA"/>
</dbReference>
<reference evidence="4 5" key="2">
    <citation type="submission" date="2019-02" db="EMBL/GenBank/DDBJ databases">
        <title>'Lichenibacterium ramalinii' gen. nov. sp. nov., 'Lichenibacterium minor' gen. nov. sp. nov.</title>
        <authorList>
            <person name="Pankratov T."/>
        </authorList>
    </citation>
    <scope>NUCLEOTIDE SEQUENCE [LARGE SCALE GENOMIC DNA]</scope>
    <source>
        <strain evidence="4 5">RmlP026</strain>
    </source>
</reference>
<feature type="domain" description="Luciferase-like" evidence="3">
    <location>
        <begin position="4"/>
        <end position="294"/>
    </location>
</feature>
<dbReference type="AlphaFoldDB" id="A0A4Q2UEX8"/>
<evidence type="ECO:0000259" key="3">
    <source>
        <dbReference type="Pfam" id="PF00296"/>
    </source>
</evidence>
<sequence>MIPFSVLDLCPVPEGSDAGQALNNARGLAQRAEALGYHRYWLAEHHNMVGIASAATSVVAAHILDGTATIRVGAGGVMLPNHAPLAIAEQFGTLAALHPGRVDLGLGRAPGSDGLTARAMRRSLSDADDFPRDVMELQHYFAEAEPGQQVRAVPGAGLEVPLFILGSSTYGGQLAAALGLPHAFASHFAPAQMRESAAVYRANFQPSRQLGRPHMMFCLNVTAADTDEEARHLFTSVEQQFIALRLGTPGKLPRPLADRGHRWGPREQMVLQSALSQSIVGSPDTVRRGLEAFVAEHRPDEILVTAMIHDHAARLRSFEIVAEVRDAMGKRAGLSNAA</sequence>
<dbReference type="InterPro" id="IPR011251">
    <property type="entry name" value="Luciferase-like_dom"/>
</dbReference>
<keyword evidence="5" id="KW-1185">Reference proteome</keyword>
<evidence type="ECO:0000256" key="2">
    <source>
        <dbReference type="ARBA" id="ARBA00074555"/>
    </source>
</evidence>
<protein>
    <recommendedName>
        <fullName evidence="2">Luciferase-like monooxygenase</fullName>
    </recommendedName>
</protein>
<evidence type="ECO:0000313" key="5">
    <source>
        <dbReference type="Proteomes" id="UP000290759"/>
    </source>
</evidence>
<comment type="caution">
    <text evidence="4">The sequence shown here is derived from an EMBL/GenBank/DDBJ whole genome shotgun (WGS) entry which is preliminary data.</text>
</comment>
<dbReference type="PANTHER" id="PTHR30137:SF6">
    <property type="entry name" value="LUCIFERASE-LIKE MONOOXYGENASE"/>
    <property type="match status" value="1"/>
</dbReference>
<comment type="similarity">
    <text evidence="1">To bacterial alkanal monooxygenase alpha and beta chains.</text>
</comment>
<evidence type="ECO:0000256" key="1">
    <source>
        <dbReference type="ARBA" id="ARBA00007789"/>
    </source>
</evidence>
<proteinExistence type="predicted"/>
<organism evidence="4 5">
    <name type="scientific">Lichenibacterium minor</name>
    <dbReference type="NCBI Taxonomy" id="2316528"/>
    <lineage>
        <taxon>Bacteria</taxon>
        <taxon>Pseudomonadati</taxon>
        <taxon>Pseudomonadota</taxon>
        <taxon>Alphaproteobacteria</taxon>
        <taxon>Hyphomicrobiales</taxon>
        <taxon>Lichenihabitantaceae</taxon>
        <taxon>Lichenibacterium</taxon>
    </lineage>
</organism>
<gene>
    <name evidence="4" type="ORF">D3273_00590</name>
</gene>
<reference evidence="4 5" key="1">
    <citation type="submission" date="2018-12" db="EMBL/GenBank/DDBJ databases">
        <authorList>
            <person name="Grouzdev D.S."/>
            <person name="Krutkina M.S."/>
        </authorList>
    </citation>
    <scope>NUCLEOTIDE SEQUENCE [LARGE SCALE GENOMIC DNA]</scope>
    <source>
        <strain evidence="4 5">RmlP026</strain>
    </source>
</reference>
<dbReference type="GO" id="GO:0005829">
    <property type="term" value="C:cytosol"/>
    <property type="evidence" value="ECO:0007669"/>
    <property type="project" value="TreeGrafter"/>
</dbReference>